<evidence type="ECO:0000256" key="2">
    <source>
        <dbReference type="ARBA" id="ARBA00022692"/>
    </source>
</evidence>
<evidence type="ECO:0000256" key="4">
    <source>
        <dbReference type="ARBA" id="ARBA00023136"/>
    </source>
</evidence>
<feature type="transmembrane region" description="Helical" evidence="6">
    <location>
        <begin position="12"/>
        <end position="33"/>
    </location>
</feature>
<feature type="transmembrane region" description="Helical" evidence="6">
    <location>
        <begin position="143"/>
        <end position="162"/>
    </location>
</feature>
<organism evidence="7 8">
    <name type="scientific">Tortispora caseinolytica NRRL Y-17796</name>
    <dbReference type="NCBI Taxonomy" id="767744"/>
    <lineage>
        <taxon>Eukaryota</taxon>
        <taxon>Fungi</taxon>
        <taxon>Dikarya</taxon>
        <taxon>Ascomycota</taxon>
        <taxon>Saccharomycotina</taxon>
        <taxon>Trigonopsidomycetes</taxon>
        <taxon>Trigonopsidales</taxon>
        <taxon>Trigonopsidaceae</taxon>
        <taxon>Tortispora</taxon>
    </lineage>
</organism>
<evidence type="ECO:0000313" key="7">
    <source>
        <dbReference type="EMBL" id="ODV89586.1"/>
    </source>
</evidence>
<keyword evidence="3 6" id="KW-1133">Transmembrane helix</keyword>
<accession>A0A1E4TCT9</accession>
<gene>
    <name evidence="7" type="ORF">CANCADRAFT_46004</name>
</gene>
<protein>
    <recommendedName>
        <fullName evidence="9">Cytochrome b5 heme-binding domain-containing protein</fullName>
    </recommendedName>
</protein>
<feature type="compositionally biased region" description="Low complexity" evidence="5">
    <location>
        <begin position="377"/>
        <end position="388"/>
    </location>
</feature>
<reference evidence="8" key="1">
    <citation type="submission" date="2016-02" db="EMBL/GenBank/DDBJ databases">
        <title>Comparative genomics of biotechnologically important yeasts.</title>
        <authorList>
            <consortium name="DOE Joint Genome Institute"/>
            <person name="Riley R."/>
            <person name="Haridas S."/>
            <person name="Wolfe K.H."/>
            <person name="Lopes M.R."/>
            <person name="Hittinger C.T."/>
            <person name="Goker M."/>
            <person name="Salamov A."/>
            <person name="Wisecaver J."/>
            <person name="Long T.M."/>
            <person name="Aerts A.L."/>
            <person name="Barry K."/>
            <person name="Choi C."/>
            <person name="Clum A."/>
            <person name="Coughlan A.Y."/>
            <person name="Deshpande S."/>
            <person name="Douglass A.P."/>
            <person name="Hanson S.J."/>
            <person name="Klenk H.-P."/>
            <person name="Labutti K."/>
            <person name="Lapidus A."/>
            <person name="Lindquist E."/>
            <person name="Lipzen A."/>
            <person name="Meier-Kolthoff J.P."/>
            <person name="Ohm R.A."/>
            <person name="Otillar R.P."/>
            <person name="Pangilinan J."/>
            <person name="Peng Y."/>
            <person name="Rokas A."/>
            <person name="Rosa C.A."/>
            <person name="Scheuner C."/>
            <person name="Sibirny A.A."/>
            <person name="Slot J.C."/>
            <person name="Stielow J.B."/>
            <person name="Sun H."/>
            <person name="Kurtzman C.P."/>
            <person name="Blackwell M."/>
            <person name="Jeffries T.W."/>
            <person name="Grigoriev I.V."/>
        </authorList>
    </citation>
    <scope>NUCLEOTIDE SEQUENCE [LARGE SCALE GENOMIC DNA]</scope>
    <source>
        <strain evidence="8">NRRL Y-17796</strain>
    </source>
</reference>
<sequence length="433" mass="49580">MAFGAIDRALVRSSACFVGLSIIVSTVSIYLHFKNYRNPMLQRYVVRILLMVPVYAISCFTGLLAPRWVNTVDIFREVYEAFVLFTFFCLLTNFLGGERNLMLMKRGLPPLRMHFPMSLCTSSIDISDPYTFVAIKRGILQYVAFKPMMVIATLTTQFLGIYQDGTVSIFSPYMWIGVCYNLSVTISLYCLTLYWLCLRDELAPFRPMPKFLCIKLIIFASYWQQFFLTFLGWAGVIKDTDGLSAKAMSSFIMNVLMCHELLGFAISHWYAFNYTDYTETHPGGARVLLPYALKDTIGIKDLIYDFKQTFAGREYEYRALDDSEFIIDHPESRARLARIREGMRYSQGGKYKYWLPDSASNTPLLKSSDPRTFGSVSAPPDDSASADSEVTLDSWDEELFAKARSMKFGDYNYPVTVDNEAYEYRPIMDLSSI</sequence>
<keyword evidence="2 6" id="KW-0812">Transmembrane</keyword>
<dbReference type="InterPro" id="IPR005178">
    <property type="entry name" value="Ostalpha/TMEM184C"/>
</dbReference>
<proteinExistence type="predicted"/>
<dbReference type="GO" id="GO:0007033">
    <property type="term" value="P:vacuole organization"/>
    <property type="evidence" value="ECO:0007669"/>
    <property type="project" value="EnsemblFungi"/>
</dbReference>
<name>A0A1E4TCT9_9ASCO</name>
<feature type="transmembrane region" description="Helical" evidence="6">
    <location>
        <begin position="216"/>
        <end position="236"/>
    </location>
</feature>
<dbReference type="SMART" id="SM01417">
    <property type="entry name" value="Solute_trans_a"/>
    <property type="match status" value="1"/>
</dbReference>
<dbReference type="OrthoDB" id="5348404at2759"/>
<feature type="transmembrane region" description="Helical" evidence="6">
    <location>
        <begin position="174"/>
        <end position="196"/>
    </location>
</feature>
<evidence type="ECO:0000256" key="5">
    <source>
        <dbReference type="SAM" id="MobiDB-lite"/>
    </source>
</evidence>
<keyword evidence="4 6" id="KW-0472">Membrane</keyword>
<dbReference type="PANTHER" id="PTHR23423">
    <property type="entry name" value="ORGANIC SOLUTE TRANSPORTER-RELATED"/>
    <property type="match status" value="1"/>
</dbReference>
<evidence type="ECO:0008006" key="9">
    <source>
        <dbReference type="Google" id="ProtNLM"/>
    </source>
</evidence>
<keyword evidence="8" id="KW-1185">Reference proteome</keyword>
<feature type="transmembrane region" description="Helical" evidence="6">
    <location>
        <begin position="248"/>
        <end position="272"/>
    </location>
</feature>
<evidence type="ECO:0000256" key="6">
    <source>
        <dbReference type="SAM" id="Phobius"/>
    </source>
</evidence>
<dbReference type="GO" id="GO:0005774">
    <property type="term" value="C:vacuolar membrane"/>
    <property type="evidence" value="ECO:0007669"/>
    <property type="project" value="EnsemblFungi"/>
</dbReference>
<evidence type="ECO:0000256" key="3">
    <source>
        <dbReference type="ARBA" id="ARBA00022989"/>
    </source>
</evidence>
<dbReference type="EMBL" id="KV453843">
    <property type="protein sequence ID" value="ODV89586.1"/>
    <property type="molecule type" value="Genomic_DNA"/>
</dbReference>
<feature type="region of interest" description="Disordered" evidence="5">
    <location>
        <begin position="369"/>
        <end position="389"/>
    </location>
</feature>
<dbReference type="Pfam" id="PF03619">
    <property type="entry name" value="Solute_trans_a"/>
    <property type="match status" value="1"/>
</dbReference>
<dbReference type="Proteomes" id="UP000095023">
    <property type="component" value="Unassembled WGS sequence"/>
</dbReference>
<dbReference type="GO" id="GO:0044395">
    <property type="term" value="P:protein targeting to vacuolar membrane"/>
    <property type="evidence" value="ECO:0007669"/>
    <property type="project" value="EnsemblFungi"/>
</dbReference>
<evidence type="ECO:0000256" key="1">
    <source>
        <dbReference type="ARBA" id="ARBA00004141"/>
    </source>
</evidence>
<feature type="transmembrane region" description="Helical" evidence="6">
    <location>
        <begin position="45"/>
        <end position="66"/>
    </location>
</feature>
<dbReference type="AlphaFoldDB" id="A0A1E4TCT9"/>
<evidence type="ECO:0000313" key="8">
    <source>
        <dbReference type="Proteomes" id="UP000095023"/>
    </source>
</evidence>
<feature type="transmembrane region" description="Helical" evidence="6">
    <location>
        <begin position="78"/>
        <end position="96"/>
    </location>
</feature>
<comment type="subcellular location">
    <subcellularLocation>
        <location evidence="1">Membrane</location>
        <topology evidence="1">Multi-pass membrane protein</topology>
    </subcellularLocation>
</comment>